<feature type="transmembrane region" description="Helical" evidence="1">
    <location>
        <begin position="38"/>
        <end position="59"/>
    </location>
</feature>
<organism evidence="2">
    <name type="scientific">marine sediment metagenome</name>
    <dbReference type="NCBI Taxonomy" id="412755"/>
    <lineage>
        <taxon>unclassified sequences</taxon>
        <taxon>metagenomes</taxon>
        <taxon>ecological metagenomes</taxon>
    </lineage>
</organism>
<keyword evidence="1" id="KW-0472">Membrane</keyword>
<dbReference type="AlphaFoldDB" id="X1JBC6"/>
<sequence>IQLVKKQKLISIIIAYFIIGIIYVLTGFFHDIIIGKQIIFPLMISIPLGAPFWPLLVYADIINIGIMLQDVITLISFILFALFFLYCFRMVKPGNEITKEKVSS</sequence>
<keyword evidence="1" id="KW-0812">Transmembrane</keyword>
<dbReference type="EMBL" id="BARU01027641">
    <property type="protein sequence ID" value="GAH75669.1"/>
    <property type="molecule type" value="Genomic_DNA"/>
</dbReference>
<reference evidence="2" key="1">
    <citation type="journal article" date="2014" name="Front. Microbiol.">
        <title>High frequency of phylogenetically diverse reductive dehalogenase-homologous genes in deep subseafloor sedimentary metagenomes.</title>
        <authorList>
            <person name="Kawai M."/>
            <person name="Futagami T."/>
            <person name="Toyoda A."/>
            <person name="Takaki Y."/>
            <person name="Nishi S."/>
            <person name="Hori S."/>
            <person name="Arai W."/>
            <person name="Tsubouchi T."/>
            <person name="Morono Y."/>
            <person name="Uchiyama I."/>
            <person name="Ito T."/>
            <person name="Fujiyama A."/>
            <person name="Inagaki F."/>
            <person name="Takami H."/>
        </authorList>
    </citation>
    <scope>NUCLEOTIDE SEQUENCE</scope>
    <source>
        <strain evidence="2">Expedition CK06-06</strain>
    </source>
</reference>
<accession>X1JBC6</accession>
<gene>
    <name evidence="2" type="ORF">S03H2_44230</name>
</gene>
<feature type="transmembrane region" description="Helical" evidence="1">
    <location>
        <begin position="71"/>
        <end position="91"/>
    </location>
</feature>
<proteinExistence type="predicted"/>
<protein>
    <submittedName>
        <fullName evidence="2">Uncharacterized protein</fullName>
    </submittedName>
</protein>
<evidence type="ECO:0000256" key="1">
    <source>
        <dbReference type="SAM" id="Phobius"/>
    </source>
</evidence>
<name>X1JBC6_9ZZZZ</name>
<feature type="non-terminal residue" evidence="2">
    <location>
        <position position="1"/>
    </location>
</feature>
<feature type="transmembrane region" description="Helical" evidence="1">
    <location>
        <begin position="12"/>
        <end position="32"/>
    </location>
</feature>
<keyword evidence="1" id="KW-1133">Transmembrane helix</keyword>
<comment type="caution">
    <text evidence="2">The sequence shown here is derived from an EMBL/GenBank/DDBJ whole genome shotgun (WGS) entry which is preliminary data.</text>
</comment>
<evidence type="ECO:0000313" key="2">
    <source>
        <dbReference type="EMBL" id="GAH75669.1"/>
    </source>
</evidence>